<dbReference type="Proteomes" id="UP000325161">
    <property type="component" value="Chromosome"/>
</dbReference>
<evidence type="ECO:0000313" key="6">
    <source>
        <dbReference type="EMBL" id="QEI06516.1"/>
    </source>
</evidence>
<dbReference type="InterPro" id="IPR036388">
    <property type="entry name" value="WH-like_DNA-bd_sf"/>
</dbReference>
<dbReference type="KEGG" id="pacr:FXN63_12250"/>
<gene>
    <name evidence="6" type="ORF">FXN63_12250</name>
</gene>
<dbReference type="FunFam" id="1.10.10.10:FF:000001">
    <property type="entry name" value="LysR family transcriptional regulator"/>
    <property type="match status" value="1"/>
</dbReference>
<dbReference type="Gene3D" id="3.40.190.290">
    <property type="match status" value="1"/>
</dbReference>
<organism evidence="6 7">
    <name type="scientific">Pigmentiphaga aceris</name>
    <dbReference type="NCBI Taxonomy" id="1940612"/>
    <lineage>
        <taxon>Bacteria</taxon>
        <taxon>Pseudomonadati</taxon>
        <taxon>Pseudomonadota</taxon>
        <taxon>Betaproteobacteria</taxon>
        <taxon>Burkholderiales</taxon>
        <taxon>Alcaligenaceae</taxon>
        <taxon>Pigmentiphaga</taxon>
    </lineage>
</organism>
<feature type="domain" description="HTH lysR-type" evidence="5">
    <location>
        <begin position="1"/>
        <end position="59"/>
    </location>
</feature>
<sequence length="294" mass="32135">MDLLGSMKVFVQIVDRGSLSAAAAASGISPTMAGNHLRALEQRLGMKLLNRTTRRQQLTSFGQDYYARCQEILRLIADADSQAHDLQATPTGQLRVTAPVTFGTEALIPALAEYLAQYPDIHIDLVLSDRVTHLVEEGFDAAIRIGDLPDSGLIAQTLAPYRLLVCAAPSYLARRGTPTSPDDLSAHECLSFSHTAFEQWRMQNHESGARVPGSARLQLNNGQALRVAALHGLGIVLQPAALLQADIAAGRLIQLFPSYPLPTRQMSIVYLPDRYRSARLRSFVDFVVTRFGGM</sequence>
<keyword evidence="7" id="KW-1185">Reference proteome</keyword>
<dbReference type="GO" id="GO:0043565">
    <property type="term" value="F:sequence-specific DNA binding"/>
    <property type="evidence" value="ECO:0007669"/>
    <property type="project" value="TreeGrafter"/>
</dbReference>
<dbReference type="SUPFAM" id="SSF46785">
    <property type="entry name" value="Winged helix' DNA-binding domain"/>
    <property type="match status" value="1"/>
</dbReference>
<name>A0A5C0AXQ2_9BURK</name>
<evidence type="ECO:0000313" key="7">
    <source>
        <dbReference type="Proteomes" id="UP000325161"/>
    </source>
</evidence>
<evidence type="ECO:0000256" key="3">
    <source>
        <dbReference type="ARBA" id="ARBA00023125"/>
    </source>
</evidence>
<dbReference type="PANTHER" id="PTHR30537:SF5">
    <property type="entry name" value="HTH-TYPE TRANSCRIPTIONAL ACTIVATOR TTDR-RELATED"/>
    <property type="match status" value="1"/>
</dbReference>
<dbReference type="Pfam" id="PF03466">
    <property type="entry name" value="LysR_substrate"/>
    <property type="match status" value="1"/>
</dbReference>
<dbReference type="EMBL" id="CP043046">
    <property type="protein sequence ID" value="QEI06516.1"/>
    <property type="molecule type" value="Genomic_DNA"/>
</dbReference>
<dbReference type="Gene3D" id="1.10.10.10">
    <property type="entry name" value="Winged helix-like DNA-binding domain superfamily/Winged helix DNA-binding domain"/>
    <property type="match status" value="1"/>
</dbReference>
<protein>
    <submittedName>
        <fullName evidence="6">LysR family transcriptional regulator</fullName>
    </submittedName>
</protein>
<dbReference type="CDD" id="cd08477">
    <property type="entry name" value="PBP2_CrgA_like_8"/>
    <property type="match status" value="1"/>
</dbReference>
<dbReference type="InterPro" id="IPR058163">
    <property type="entry name" value="LysR-type_TF_proteobact-type"/>
</dbReference>
<dbReference type="Pfam" id="PF00126">
    <property type="entry name" value="HTH_1"/>
    <property type="match status" value="1"/>
</dbReference>
<keyword evidence="4" id="KW-0804">Transcription</keyword>
<dbReference type="FunFam" id="3.40.190.290:FF:000001">
    <property type="entry name" value="Transcriptional regulator, LysR family"/>
    <property type="match status" value="1"/>
</dbReference>
<evidence type="ECO:0000256" key="4">
    <source>
        <dbReference type="ARBA" id="ARBA00023163"/>
    </source>
</evidence>
<dbReference type="GO" id="GO:0003700">
    <property type="term" value="F:DNA-binding transcription factor activity"/>
    <property type="evidence" value="ECO:0007669"/>
    <property type="project" value="InterPro"/>
</dbReference>
<dbReference type="GO" id="GO:0006351">
    <property type="term" value="P:DNA-templated transcription"/>
    <property type="evidence" value="ECO:0007669"/>
    <property type="project" value="TreeGrafter"/>
</dbReference>
<dbReference type="SUPFAM" id="SSF53850">
    <property type="entry name" value="Periplasmic binding protein-like II"/>
    <property type="match status" value="1"/>
</dbReference>
<dbReference type="AlphaFoldDB" id="A0A5C0AXQ2"/>
<dbReference type="PANTHER" id="PTHR30537">
    <property type="entry name" value="HTH-TYPE TRANSCRIPTIONAL REGULATOR"/>
    <property type="match status" value="1"/>
</dbReference>
<dbReference type="RefSeq" id="WP_148815191.1">
    <property type="nucleotide sequence ID" value="NZ_CP043046.1"/>
</dbReference>
<dbReference type="InterPro" id="IPR036390">
    <property type="entry name" value="WH_DNA-bd_sf"/>
</dbReference>
<evidence type="ECO:0000256" key="2">
    <source>
        <dbReference type="ARBA" id="ARBA00023015"/>
    </source>
</evidence>
<comment type="similarity">
    <text evidence="1">Belongs to the LysR transcriptional regulatory family.</text>
</comment>
<accession>A0A5C0AXQ2</accession>
<reference evidence="6 7" key="1">
    <citation type="submission" date="2019-08" db="EMBL/GenBank/DDBJ databases">
        <title>Amphibian skin-associated Pigmentiphaga: genome sequence and occurrence across geography and hosts.</title>
        <authorList>
            <person name="Bletz M.C."/>
            <person name="Bunk B."/>
            <person name="Sproeer C."/>
            <person name="Biwer P."/>
            <person name="Reiter S."/>
            <person name="Rabemananjara F.C.E."/>
            <person name="Schulz S."/>
            <person name="Overmann J."/>
            <person name="Vences M."/>
        </authorList>
    </citation>
    <scope>NUCLEOTIDE SEQUENCE [LARGE SCALE GENOMIC DNA]</scope>
    <source>
        <strain evidence="6 7">Mada1488</strain>
    </source>
</reference>
<keyword evidence="2" id="KW-0805">Transcription regulation</keyword>
<dbReference type="PROSITE" id="PS50931">
    <property type="entry name" value="HTH_LYSR"/>
    <property type="match status" value="1"/>
</dbReference>
<keyword evidence="3" id="KW-0238">DNA-binding</keyword>
<evidence type="ECO:0000259" key="5">
    <source>
        <dbReference type="PROSITE" id="PS50931"/>
    </source>
</evidence>
<evidence type="ECO:0000256" key="1">
    <source>
        <dbReference type="ARBA" id="ARBA00009437"/>
    </source>
</evidence>
<dbReference type="InterPro" id="IPR005119">
    <property type="entry name" value="LysR_subst-bd"/>
</dbReference>
<proteinExistence type="inferred from homology"/>
<dbReference type="InterPro" id="IPR000847">
    <property type="entry name" value="LysR_HTH_N"/>
</dbReference>
<dbReference type="OrthoDB" id="9026421at2"/>